<dbReference type="EMBL" id="JAAZSQ010000001">
    <property type="protein sequence ID" value="NKX53345.1"/>
    <property type="molecule type" value="Genomic_DNA"/>
</dbReference>
<reference evidence="1 2" key="1">
    <citation type="submission" date="2020-04" db="EMBL/GenBank/DDBJ databases">
        <title>Arthrobacter sp. nov.</title>
        <authorList>
            <person name="Liu S."/>
        </authorList>
    </citation>
    <scope>NUCLEOTIDE SEQUENCE [LARGE SCALE GENOMIC DNA]</scope>
    <source>
        <strain evidence="1 2">E918</strain>
    </source>
</reference>
<organism evidence="1 2">
    <name type="scientific">Arthrobacter mobilis</name>
    <dbReference type="NCBI Taxonomy" id="2724944"/>
    <lineage>
        <taxon>Bacteria</taxon>
        <taxon>Bacillati</taxon>
        <taxon>Actinomycetota</taxon>
        <taxon>Actinomycetes</taxon>
        <taxon>Micrococcales</taxon>
        <taxon>Micrococcaceae</taxon>
        <taxon>Arthrobacter</taxon>
    </lineage>
</organism>
<accession>A0A7X6K527</accession>
<dbReference type="RefSeq" id="WP_168484663.1">
    <property type="nucleotide sequence ID" value="NZ_JAAZSQ010000001.1"/>
</dbReference>
<proteinExistence type="predicted"/>
<protein>
    <submittedName>
        <fullName evidence="1">DUF1036 domain-containing protein</fullName>
    </submittedName>
</protein>
<evidence type="ECO:0000313" key="2">
    <source>
        <dbReference type="Proteomes" id="UP000544090"/>
    </source>
</evidence>
<evidence type="ECO:0000313" key="1">
    <source>
        <dbReference type="EMBL" id="NKX53345.1"/>
    </source>
</evidence>
<comment type="caution">
    <text evidence="1">The sequence shown here is derived from an EMBL/GenBank/DDBJ whole genome shotgun (WGS) entry which is preliminary data.</text>
</comment>
<dbReference type="Proteomes" id="UP000544090">
    <property type="component" value="Unassembled WGS sequence"/>
</dbReference>
<dbReference type="AlphaFoldDB" id="A0A7X6K527"/>
<gene>
    <name evidence="1" type="ORF">HGG74_02090</name>
</gene>
<sequence>MEIRFRNNTASTASVAVMFYSPDGCAHDGQWGTRGWWVIGPGGTAHVLNTGNRYFCFYAETTDGTVWAGEFGPIYIYAGAFDSCLLIGSTAAIGKVGTRRVDTRGNDTIVNLNR</sequence>
<name>A0A7X6K527_9MICC</name>
<keyword evidence="2" id="KW-1185">Reference proteome</keyword>